<dbReference type="Gene3D" id="3.80.10.10">
    <property type="entry name" value="Ribonuclease Inhibitor"/>
    <property type="match status" value="1"/>
</dbReference>
<dbReference type="InterPro" id="IPR032675">
    <property type="entry name" value="LRR_dom_sf"/>
</dbReference>
<protein>
    <recommendedName>
        <fullName evidence="3">F-box domain-containing protein</fullName>
    </recommendedName>
</protein>
<sequence length="344" mass="40616">MSKAARSCFEDLANELLLEVFDYLDWINLFSAFYGINKRINHLVTCINTLSIYSNYLINQSNIIYLCFQEFPLTKFKQIQHFKLLYDNPYDESLNIAKYFSSFRTLISLHIDANVTEDGSCTNKFLEIIFHQNCPFLQRLYLHGNVFNQGLESTQGVCTFHFPSLLHIHVAKLPFRIAIQLLDQCSRLHSFSAMLYDYPTEENVTALANQMPESIRVGLPTLTNLSLGEKNRFHKESTSTFLEFLLPRCPNLRTFHFDIHCNDNGDCEKILHPDWWKYALRSNSHLVHIDFRLSWWTRHIIHNGYEKIQRFRASPFFNQLNTTMTHTFNSEFMRSMDYELFIKN</sequence>
<dbReference type="SUPFAM" id="SSF52047">
    <property type="entry name" value="RNI-like"/>
    <property type="match status" value="1"/>
</dbReference>
<evidence type="ECO:0008006" key="3">
    <source>
        <dbReference type="Google" id="ProtNLM"/>
    </source>
</evidence>
<accession>A0A814LH57</accession>
<gene>
    <name evidence="1" type="ORF">XAT740_LOCUS16454</name>
</gene>
<reference evidence="1" key="1">
    <citation type="submission" date="2021-02" db="EMBL/GenBank/DDBJ databases">
        <authorList>
            <person name="Nowell W R."/>
        </authorList>
    </citation>
    <scope>NUCLEOTIDE SEQUENCE</scope>
</reference>
<evidence type="ECO:0000313" key="1">
    <source>
        <dbReference type="EMBL" id="CAF1064190.1"/>
    </source>
</evidence>
<evidence type="ECO:0000313" key="2">
    <source>
        <dbReference type="Proteomes" id="UP000663828"/>
    </source>
</evidence>
<name>A0A814LH57_ADIRI</name>
<dbReference type="Proteomes" id="UP000663828">
    <property type="component" value="Unassembled WGS sequence"/>
</dbReference>
<dbReference type="AlphaFoldDB" id="A0A814LH57"/>
<dbReference type="EMBL" id="CAJNOR010001048">
    <property type="protein sequence ID" value="CAF1064190.1"/>
    <property type="molecule type" value="Genomic_DNA"/>
</dbReference>
<proteinExistence type="predicted"/>
<keyword evidence="2" id="KW-1185">Reference proteome</keyword>
<organism evidence="1 2">
    <name type="scientific">Adineta ricciae</name>
    <name type="common">Rotifer</name>
    <dbReference type="NCBI Taxonomy" id="249248"/>
    <lineage>
        <taxon>Eukaryota</taxon>
        <taxon>Metazoa</taxon>
        <taxon>Spiralia</taxon>
        <taxon>Gnathifera</taxon>
        <taxon>Rotifera</taxon>
        <taxon>Eurotatoria</taxon>
        <taxon>Bdelloidea</taxon>
        <taxon>Adinetida</taxon>
        <taxon>Adinetidae</taxon>
        <taxon>Adineta</taxon>
    </lineage>
</organism>
<comment type="caution">
    <text evidence="1">The sequence shown here is derived from an EMBL/GenBank/DDBJ whole genome shotgun (WGS) entry which is preliminary data.</text>
</comment>